<evidence type="ECO:0000313" key="2">
    <source>
        <dbReference type="EMBL" id="AFK02079.1"/>
    </source>
</evidence>
<evidence type="ECO:0000313" key="3">
    <source>
        <dbReference type="Proteomes" id="UP000002875"/>
    </source>
</evidence>
<evidence type="ECO:0000259" key="1">
    <source>
        <dbReference type="Pfam" id="PF20009"/>
    </source>
</evidence>
<accession>A0ABM5MY49</accession>
<dbReference type="InterPro" id="IPR045474">
    <property type="entry name" value="GEVED"/>
</dbReference>
<name>A0ABM5MY49_EMTOG</name>
<organism evidence="2 3">
    <name type="scientific">Emticicia oligotrophica (strain DSM 17448 / CIP 109782 / MTCC 6937 / GPTSA100-15)</name>
    <dbReference type="NCBI Taxonomy" id="929562"/>
    <lineage>
        <taxon>Bacteria</taxon>
        <taxon>Pseudomonadati</taxon>
        <taxon>Bacteroidota</taxon>
        <taxon>Cytophagia</taxon>
        <taxon>Cytophagales</taxon>
        <taxon>Leadbetterellaceae</taxon>
        <taxon>Emticicia</taxon>
    </lineage>
</organism>
<dbReference type="NCBIfam" id="NF045639">
    <property type="entry name" value="GCX_COOH"/>
    <property type="match status" value="1"/>
</dbReference>
<dbReference type="Pfam" id="PF20009">
    <property type="entry name" value="GEVED"/>
    <property type="match status" value="1"/>
</dbReference>
<protein>
    <recommendedName>
        <fullName evidence="1">GEVED domain-containing protein</fullName>
    </recommendedName>
</protein>
<gene>
    <name evidence="2" type="ordered locus">Emtol_0928</name>
</gene>
<dbReference type="EMBL" id="CP002961">
    <property type="protein sequence ID" value="AFK02079.1"/>
    <property type="molecule type" value="Genomic_DNA"/>
</dbReference>
<keyword evidence="3" id="KW-1185">Reference proteome</keyword>
<dbReference type="Proteomes" id="UP000002875">
    <property type="component" value="Chromosome"/>
</dbReference>
<reference evidence="2 3" key="1">
    <citation type="submission" date="2011-07" db="EMBL/GenBank/DDBJ databases">
        <title>The complete genome of chromosome of Emticicia oligotrophica DSM 17448.</title>
        <authorList>
            <consortium name="US DOE Joint Genome Institute (JGI-PGF)"/>
            <person name="Lucas S."/>
            <person name="Han J."/>
            <person name="Lapidus A."/>
            <person name="Bruce D."/>
            <person name="Goodwin L."/>
            <person name="Pitluck S."/>
            <person name="Peters L."/>
            <person name="Kyrpides N."/>
            <person name="Mavromatis K."/>
            <person name="Ivanova N."/>
            <person name="Ovchinnikova G."/>
            <person name="Teshima H."/>
            <person name="Detter J.C."/>
            <person name="Tapia R."/>
            <person name="Han C."/>
            <person name="Land M."/>
            <person name="Hauser L."/>
            <person name="Markowitz V."/>
            <person name="Cheng J.-F."/>
            <person name="Hugenholtz P."/>
            <person name="Woyke T."/>
            <person name="Wu D."/>
            <person name="Tindall B."/>
            <person name="Pomrenke H."/>
            <person name="Brambilla E."/>
            <person name="Klenk H.-P."/>
            <person name="Eisen J.A."/>
        </authorList>
    </citation>
    <scope>NUCLEOTIDE SEQUENCE [LARGE SCALE GENOMIC DNA]</scope>
    <source>
        <strain evidence="2 3">DSM 17448</strain>
    </source>
</reference>
<sequence length="246" mass="26775">MYLQPEIFIYMQSNILKILFLQVAFFVFINQKSAAQSYCTPIYSDGCGFDDGISSFTINGTTLSTNSGCSTGAFQFYSSNTASVYAGQSYNFSVNFINAINDEYVSIWIDADKDGLFDMSELVLQTNTPVTEPYNGNITIPANASGTLRMRIRVSFENIATDPCSEYRWGETEDYLLNVSCPYSQTFTQAHNGTATMYASSLITASNIISTGANITYNAGASIIIQPGFLAESGSVFLGKISGCPN</sequence>
<dbReference type="InterPro" id="IPR055015">
    <property type="entry name" value="GCX_COOH"/>
</dbReference>
<proteinExistence type="predicted"/>
<feature type="domain" description="GEVED" evidence="1">
    <location>
        <begin position="104"/>
        <end position="178"/>
    </location>
</feature>